<feature type="transmembrane region" description="Helical" evidence="2">
    <location>
        <begin position="489"/>
        <end position="515"/>
    </location>
</feature>
<evidence type="ECO:0000313" key="6">
    <source>
        <dbReference type="Proteomes" id="UP000095283"/>
    </source>
</evidence>
<dbReference type="InterPro" id="IPR006895">
    <property type="entry name" value="Znf_Sec23_Sec24"/>
</dbReference>
<dbReference type="Gene3D" id="1.20.120.730">
    <property type="entry name" value="Sec23/Sec24 helical domain"/>
    <property type="match status" value="1"/>
</dbReference>
<dbReference type="InterPro" id="IPR012990">
    <property type="entry name" value="Beta-sandwich_Sec23_24"/>
</dbReference>
<dbReference type="SUPFAM" id="SSF82919">
    <property type="entry name" value="Zn-finger domain of Sec23/24"/>
    <property type="match status" value="1"/>
</dbReference>
<dbReference type="GO" id="GO:0006886">
    <property type="term" value="P:intracellular protein transport"/>
    <property type="evidence" value="ECO:0007669"/>
    <property type="project" value="InterPro"/>
</dbReference>
<evidence type="ECO:0000259" key="3">
    <source>
        <dbReference type="Pfam" id="PF04810"/>
    </source>
</evidence>
<feature type="domain" description="Sec23/Sec24 beta-sandwich" evidence="5">
    <location>
        <begin position="364"/>
        <end position="467"/>
    </location>
</feature>
<dbReference type="GO" id="GO:0070971">
    <property type="term" value="C:endoplasmic reticulum exit site"/>
    <property type="evidence" value="ECO:0007669"/>
    <property type="project" value="TreeGrafter"/>
</dbReference>
<evidence type="ECO:0000256" key="1">
    <source>
        <dbReference type="ARBA" id="ARBA00008334"/>
    </source>
</evidence>
<dbReference type="Gene3D" id="2.30.30.380">
    <property type="entry name" value="Zn-finger domain of Sec23/24"/>
    <property type="match status" value="1"/>
</dbReference>
<dbReference type="PANTHER" id="PTHR13803:SF4">
    <property type="entry name" value="SECRETORY 24CD, ISOFORM C"/>
    <property type="match status" value="1"/>
</dbReference>
<dbReference type="GO" id="GO:0000149">
    <property type="term" value="F:SNARE binding"/>
    <property type="evidence" value="ECO:0007669"/>
    <property type="project" value="TreeGrafter"/>
</dbReference>
<feature type="transmembrane region" description="Helical" evidence="2">
    <location>
        <begin position="404"/>
        <end position="422"/>
    </location>
</feature>
<feature type="domain" description="Sec23/Sec24 trunk" evidence="4">
    <location>
        <begin position="151"/>
        <end position="359"/>
    </location>
</feature>
<dbReference type="PANTHER" id="PTHR13803">
    <property type="entry name" value="SEC24-RELATED PROTEIN"/>
    <property type="match status" value="1"/>
</dbReference>
<reference evidence="7" key="1">
    <citation type="submission" date="2016-11" db="UniProtKB">
        <authorList>
            <consortium name="WormBaseParasite"/>
        </authorList>
    </citation>
    <scope>IDENTIFICATION</scope>
</reference>
<dbReference type="InterPro" id="IPR006896">
    <property type="entry name" value="Sec23/24_trunk_dom"/>
</dbReference>
<dbReference type="Gene3D" id="2.60.40.1670">
    <property type="entry name" value="beta-sandwich domain of Sec23/24"/>
    <property type="match status" value="1"/>
</dbReference>
<dbReference type="Pfam" id="PF08033">
    <property type="entry name" value="Sec23_BS"/>
    <property type="match status" value="1"/>
</dbReference>
<dbReference type="GO" id="GO:0090110">
    <property type="term" value="P:COPII-coated vesicle cargo loading"/>
    <property type="evidence" value="ECO:0007669"/>
    <property type="project" value="TreeGrafter"/>
</dbReference>
<accession>A0A1I7XDB0</accession>
<keyword evidence="2" id="KW-0472">Membrane</keyword>
<dbReference type="Proteomes" id="UP000095283">
    <property type="component" value="Unplaced"/>
</dbReference>
<comment type="similarity">
    <text evidence="1">Belongs to the SEC23/SEC24 family. SEC24 subfamily.</text>
</comment>
<name>A0A1I7XDB0_HETBA</name>
<dbReference type="AlphaFoldDB" id="A0A1I7XDB0"/>
<dbReference type="InterPro" id="IPR050550">
    <property type="entry name" value="SEC23_SEC24_subfamily"/>
</dbReference>
<dbReference type="SUPFAM" id="SSF53300">
    <property type="entry name" value="vWA-like"/>
    <property type="match status" value="1"/>
</dbReference>
<sequence>MIRRSQVNFLLDIHMPIALHLFLQTILPKIRVCSCLVFLIFNNCVFVRLYNLGNCNPRLMRSTLYMAPASNDLLKASQIPFAVACSPFAAFQEQEQQLPIIDLGPGGPVRCQRCKAYMCPFMEFQDVRFTFLNHFVLYVVFYYFREVGAPESAIRIGLATFDHAVHFFDLSSTQPSMMVIGDVSDMFVPIVDGLLLPYSQAVMGIRAVLAEIPHLFEHSKVTETMLGPVVQAGLDALQCADRAGKLFIFSTLLPTYDAPGKLKAKNDRNLLGTEKEKVIVCYYCKRSALVPQSDFYTKLGELCVKNAVTVDLFLFPNAFIDIATISQLSAVTGGSVYKYQYFMAEKDANRFLYDLEHNVSRQIAFDCMVRVRSSAGIRPVTFHGSFFMENSTDLEMSSIDEDKVYFIIAINFSLLLFALYYLQAFFVELKHDDKLSDPSAIIQCAVLFTSVSGQRRLRIINLCLPVSSDYNQLYRVADQGALTTLLLKIGIFFLLFMIENYLLYQFFSCMSLLFLI</sequence>
<dbReference type="SUPFAM" id="SSF81995">
    <property type="entry name" value="beta-sandwich domain of Sec23/24"/>
    <property type="match status" value="1"/>
</dbReference>
<keyword evidence="6" id="KW-1185">Reference proteome</keyword>
<dbReference type="Gene3D" id="3.40.50.410">
    <property type="entry name" value="von Willebrand factor, type A domain"/>
    <property type="match status" value="1"/>
</dbReference>
<dbReference type="GO" id="GO:0008270">
    <property type="term" value="F:zinc ion binding"/>
    <property type="evidence" value="ECO:0007669"/>
    <property type="project" value="InterPro"/>
</dbReference>
<feature type="transmembrane region" description="Helical" evidence="2">
    <location>
        <begin position="29"/>
        <end position="51"/>
    </location>
</feature>
<keyword evidence="2" id="KW-0812">Transmembrane</keyword>
<dbReference type="InterPro" id="IPR036174">
    <property type="entry name" value="Znf_Sec23_Sec24_sf"/>
</dbReference>
<dbReference type="Pfam" id="PF04810">
    <property type="entry name" value="zf-Sec23_Sec24"/>
    <property type="match status" value="1"/>
</dbReference>
<dbReference type="InterPro" id="IPR036465">
    <property type="entry name" value="vWFA_dom_sf"/>
</dbReference>
<dbReference type="Pfam" id="PF04811">
    <property type="entry name" value="Sec23_trunk"/>
    <property type="match status" value="1"/>
</dbReference>
<evidence type="ECO:0000259" key="4">
    <source>
        <dbReference type="Pfam" id="PF04811"/>
    </source>
</evidence>
<keyword evidence="2" id="KW-1133">Transmembrane helix</keyword>
<evidence type="ECO:0000256" key="2">
    <source>
        <dbReference type="SAM" id="Phobius"/>
    </source>
</evidence>
<feature type="transmembrane region" description="Helical" evidence="2">
    <location>
        <begin position="7"/>
        <end position="23"/>
    </location>
</feature>
<evidence type="ECO:0000313" key="7">
    <source>
        <dbReference type="WBParaSite" id="Hba_15685"/>
    </source>
</evidence>
<dbReference type="WBParaSite" id="Hba_15685">
    <property type="protein sequence ID" value="Hba_15685"/>
    <property type="gene ID" value="Hba_15685"/>
</dbReference>
<proteinExistence type="inferred from homology"/>
<feature type="domain" description="Zinc finger Sec23/Sec24-type" evidence="3">
    <location>
        <begin position="108"/>
        <end position="126"/>
    </location>
</feature>
<protein>
    <submittedName>
        <fullName evidence="7">Protein transport protein Sec24D</fullName>
    </submittedName>
</protein>
<organism evidence="6 7">
    <name type="scientific">Heterorhabditis bacteriophora</name>
    <name type="common">Entomopathogenic nematode worm</name>
    <dbReference type="NCBI Taxonomy" id="37862"/>
    <lineage>
        <taxon>Eukaryota</taxon>
        <taxon>Metazoa</taxon>
        <taxon>Ecdysozoa</taxon>
        <taxon>Nematoda</taxon>
        <taxon>Chromadorea</taxon>
        <taxon>Rhabditida</taxon>
        <taxon>Rhabditina</taxon>
        <taxon>Rhabditomorpha</taxon>
        <taxon>Strongyloidea</taxon>
        <taxon>Heterorhabditidae</taxon>
        <taxon>Heterorhabditis</taxon>
    </lineage>
</organism>
<evidence type="ECO:0000259" key="5">
    <source>
        <dbReference type="Pfam" id="PF08033"/>
    </source>
</evidence>
<dbReference type="GO" id="GO:0030127">
    <property type="term" value="C:COPII vesicle coat"/>
    <property type="evidence" value="ECO:0007669"/>
    <property type="project" value="InterPro"/>
</dbReference>